<proteinExistence type="predicted"/>
<dbReference type="PANTHER" id="PTHR30404:SF0">
    <property type="entry name" value="N-ACETYLMURAMOYL-L-ALANINE AMIDASE AMIC"/>
    <property type="match status" value="1"/>
</dbReference>
<evidence type="ECO:0000313" key="6">
    <source>
        <dbReference type="Proteomes" id="UP001064971"/>
    </source>
</evidence>
<evidence type="ECO:0000256" key="2">
    <source>
        <dbReference type="SAM" id="MobiDB-lite"/>
    </source>
</evidence>
<dbReference type="Gene3D" id="3.40.630.40">
    <property type="entry name" value="Zn-dependent exopeptidases"/>
    <property type="match status" value="1"/>
</dbReference>
<feature type="signal peptide" evidence="3">
    <location>
        <begin position="1"/>
        <end position="21"/>
    </location>
</feature>
<feature type="chain" id="PRO_5046222813" evidence="3">
    <location>
        <begin position="22"/>
        <end position="630"/>
    </location>
</feature>
<evidence type="ECO:0000256" key="3">
    <source>
        <dbReference type="SAM" id="SignalP"/>
    </source>
</evidence>
<gene>
    <name evidence="5" type="ORF">DAETH_13320</name>
</gene>
<dbReference type="SMART" id="SM00646">
    <property type="entry name" value="Ami_3"/>
    <property type="match status" value="1"/>
</dbReference>
<keyword evidence="3" id="KW-0732">Signal</keyword>
<dbReference type="InterPro" id="IPR002508">
    <property type="entry name" value="MurNAc-LAA_cat"/>
</dbReference>
<accession>A0ABN6RH38</accession>
<dbReference type="Pfam" id="PF01520">
    <property type="entry name" value="Amidase_3"/>
    <property type="match status" value="1"/>
</dbReference>
<dbReference type="PANTHER" id="PTHR30404">
    <property type="entry name" value="N-ACETYLMURAMOYL-L-ALANINE AMIDASE"/>
    <property type="match status" value="1"/>
</dbReference>
<evidence type="ECO:0000259" key="4">
    <source>
        <dbReference type="SMART" id="SM00646"/>
    </source>
</evidence>
<organism evidence="5 6">
    <name type="scientific">Deinococcus aetherius</name>
    <dbReference type="NCBI Taxonomy" id="200252"/>
    <lineage>
        <taxon>Bacteria</taxon>
        <taxon>Thermotogati</taxon>
        <taxon>Deinococcota</taxon>
        <taxon>Deinococci</taxon>
        <taxon>Deinococcales</taxon>
        <taxon>Deinococcaceae</taxon>
        <taxon>Deinococcus</taxon>
    </lineage>
</organism>
<dbReference type="CDD" id="cd02696">
    <property type="entry name" value="MurNAc-LAA"/>
    <property type="match status" value="1"/>
</dbReference>
<feature type="compositionally biased region" description="Polar residues" evidence="2">
    <location>
        <begin position="208"/>
        <end position="222"/>
    </location>
</feature>
<evidence type="ECO:0000256" key="1">
    <source>
        <dbReference type="ARBA" id="ARBA00022801"/>
    </source>
</evidence>
<sequence>MRRAFFTLALLAVPALTAARAAPEVFVAYPPEGHRVAFDHVILEGSVPPGARLRVGGQPAQVGPDGLFILWWPLRVGTNDLRLVTTLNGQTGTRTLRVIRTATGPLPATPTSIDRKSVTPGAAYEFWDAARDSPDERRVPVSFRGSPGGRAAFRVGTGAWSPLPEVEPGRYEAAYVVPVAARLENAAVTVRLTGRDGRTLTATAPGPLTSTGEGLRTGTQRPGTVRGLGLNDAGNVTTTQEGKPFLYPRGGMTFTLVGRVGEDVRARLAPGVSVLISAKQLDVTPGIPAPATGGEVGLDAGPAEETPPVPLLPALPFTPLVPTSTPEGALPAGSPADAPGEDLRVRVPLGGARVPFTVAQEGEGRRLALTLYGLVTPPTLAAPLADPLIAGGKIETVALGVTRLTLDLTQAQTWGFTAGYEGDDLLLTVRRPPTLDPVRPLAGRVIVLDPGHGGTQFGGAGSLRVPEKDLTLPIARRVAELLRAQGADAVLTRDADVTLGLYERGLLAEEKGADLLVSIHANALPDGRDPRGIRGPEVYFTHPQAQAPAAAILAALHRTLPDLGPGQGLKPGADLALTRPTTQPSLLVETAYLTDPGNLRVLMDPGRRERFAQAIAAGITDFYADQARED</sequence>
<feature type="domain" description="MurNAc-LAA" evidence="4">
    <location>
        <begin position="505"/>
        <end position="620"/>
    </location>
</feature>
<dbReference type="InterPro" id="IPR050695">
    <property type="entry name" value="N-acetylmuramoyl_amidase_3"/>
</dbReference>
<evidence type="ECO:0000313" key="5">
    <source>
        <dbReference type="EMBL" id="BDP41363.1"/>
    </source>
</evidence>
<dbReference type="Proteomes" id="UP001064971">
    <property type="component" value="Chromosome"/>
</dbReference>
<name>A0ABN6RH38_9DEIO</name>
<dbReference type="SUPFAM" id="SSF53187">
    <property type="entry name" value="Zn-dependent exopeptidases"/>
    <property type="match status" value="1"/>
</dbReference>
<keyword evidence="6" id="KW-1185">Reference proteome</keyword>
<protein>
    <submittedName>
        <fullName evidence="5">N-acetylmuramoyl-L-alanine amidase</fullName>
    </submittedName>
</protein>
<keyword evidence="1" id="KW-0378">Hydrolase</keyword>
<reference evidence="5" key="1">
    <citation type="submission" date="2022-07" db="EMBL/GenBank/DDBJ databases">
        <title>Complete Genome Sequence of the Radioresistant Bacterium Deinococcus aetherius ST0316, Isolated from the Air Dust collected in Lower Stratosphere above Japan.</title>
        <authorList>
            <person name="Satoh K."/>
            <person name="Hagiwara K."/>
            <person name="Katsumata K."/>
            <person name="Kubo A."/>
            <person name="Yokobori S."/>
            <person name="Yamagishi A."/>
            <person name="Oono Y."/>
            <person name="Narumi I."/>
        </authorList>
    </citation>
    <scope>NUCLEOTIDE SEQUENCE</scope>
    <source>
        <strain evidence="5">ST0316</strain>
    </source>
</reference>
<dbReference type="EMBL" id="AP026560">
    <property type="protein sequence ID" value="BDP41363.1"/>
    <property type="molecule type" value="Genomic_DNA"/>
</dbReference>
<feature type="region of interest" description="Disordered" evidence="2">
    <location>
        <begin position="198"/>
        <end position="233"/>
    </location>
</feature>